<dbReference type="NCBIfam" id="TIGR02436">
    <property type="entry name" value="four helix bundle protein"/>
    <property type="match status" value="1"/>
</dbReference>
<comment type="caution">
    <text evidence="1">The sequence shown here is derived from an EMBL/GenBank/DDBJ whole genome shotgun (WGS) entry which is preliminary data.</text>
</comment>
<reference evidence="1 2" key="1">
    <citation type="submission" date="2021-08" db="EMBL/GenBank/DDBJ databases">
        <title>Muricauda profundi sp. nov., a marine bacterium isolated from deep seawater of the Mariana Trench.</title>
        <authorList>
            <person name="Wei Y."/>
        </authorList>
    </citation>
    <scope>NUCLEOTIDE SEQUENCE [LARGE SCALE GENOMIC DNA]</scope>
    <source>
        <strain evidence="1 2">W52</strain>
    </source>
</reference>
<dbReference type="InterPro" id="IPR036583">
    <property type="entry name" value="23S_rRNA_IVS_sf"/>
</dbReference>
<accession>A0ABS7ESV0</accession>
<name>A0ABS7ESV0_9FLAO</name>
<dbReference type="Proteomes" id="UP001196136">
    <property type="component" value="Unassembled WGS sequence"/>
</dbReference>
<keyword evidence="2" id="KW-1185">Reference proteome</keyword>
<dbReference type="PANTHER" id="PTHR38471:SF2">
    <property type="entry name" value="FOUR HELIX BUNDLE PROTEIN"/>
    <property type="match status" value="1"/>
</dbReference>
<evidence type="ECO:0000313" key="2">
    <source>
        <dbReference type="Proteomes" id="UP001196136"/>
    </source>
</evidence>
<dbReference type="RefSeq" id="WP_220114160.1">
    <property type="nucleotide sequence ID" value="NZ_JAHZSV010000017.1"/>
</dbReference>
<dbReference type="Gene3D" id="1.20.1440.60">
    <property type="entry name" value="23S rRNA-intervening sequence"/>
    <property type="match status" value="1"/>
</dbReference>
<protein>
    <submittedName>
        <fullName evidence="1">Four helix bundle protein</fullName>
    </submittedName>
</protein>
<dbReference type="SUPFAM" id="SSF158446">
    <property type="entry name" value="IVS-encoded protein-like"/>
    <property type="match status" value="1"/>
</dbReference>
<dbReference type="PANTHER" id="PTHR38471">
    <property type="entry name" value="FOUR HELIX BUNDLE PROTEIN"/>
    <property type="match status" value="1"/>
</dbReference>
<dbReference type="CDD" id="cd16377">
    <property type="entry name" value="23S_rRNA_IVP_like"/>
    <property type="match status" value="1"/>
</dbReference>
<gene>
    <name evidence="1" type="ORF">K1F36_12740</name>
</gene>
<evidence type="ECO:0000313" key="1">
    <source>
        <dbReference type="EMBL" id="MBW8200691.1"/>
    </source>
</evidence>
<dbReference type="Pfam" id="PF05635">
    <property type="entry name" value="23S_rRNA_IVP"/>
    <property type="match status" value="1"/>
</dbReference>
<sequence length="121" mass="14025">MIIESKFKFEKIIVWQCAMDFGEAINNITKLFPKNEVYNLSSQIRRAVDSIALNISEDSIGQTNPEFKKFVGYAIRSLSEVVTCLHKANRKNYISSERFDELYIEAFNSMNMLVAFKKNIK</sequence>
<organism evidence="1 2">
    <name type="scientific">Flagellimonas abyssi</name>
    <dbReference type="NCBI Taxonomy" id="2864871"/>
    <lineage>
        <taxon>Bacteria</taxon>
        <taxon>Pseudomonadati</taxon>
        <taxon>Bacteroidota</taxon>
        <taxon>Flavobacteriia</taxon>
        <taxon>Flavobacteriales</taxon>
        <taxon>Flavobacteriaceae</taxon>
        <taxon>Flagellimonas</taxon>
    </lineage>
</organism>
<dbReference type="EMBL" id="JAHZSV010000017">
    <property type="protein sequence ID" value="MBW8200691.1"/>
    <property type="molecule type" value="Genomic_DNA"/>
</dbReference>
<dbReference type="InterPro" id="IPR012657">
    <property type="entry name" value="23S_rRNA-intervening_sequence"/>
</dbReference>
<proteinExistence type="predicted"/>